<evidence type="ECO:0000313" key="4">
    <source>
        <dbReference type="Proteomes" id="UP000037247"/>
    </source>
</evidence>
<dbReference type="RefSeq" id="WP_049700625.1">
    <property type="nucleotide sequence ID" value="NZ_JAQDQF010000013.1"/>
</dbReference>
<dbReference type="Pfam" id="PF18970">
    <property type="entry name" value="DUF5709"/>
    <property type="match status" value="1"/>
</dbReference>
<feature type="compositionally biased region" description="Basic and acidic residues" evidence="1">
    <location>
        <begin position="90"/>
        <end position="102"/>
    </location>
</feature>
<gene>
    <name evidence="3" type="ORF">ABW18_19460</name>
</gene>
<reference evidence="3 4" key="1">
    <citation type="submission" date="2015-05" db="EMBL/GenBank/DDBJ databases">
        <title>Draft genome sequence of the bacterium Gordonia jacobaea a new member of the Gordonia genus.</title>
        <authorList>
            <person name="Jimenez-Galisteo G."/>
            <person name="Dominguez A."/>
            <person name="Munoz E."/>
            <person name="Vinas M."/>
        </authorList>
    </citation>
    <scope>NUCLEOTIDE SEQUENCE [LARGE SCALE GENOMIC DNA]</scope>
    <source>
        <strain evidence="4">mv1</strain>
    </source>
</reference>
<protein>
    <recommendedName>
        <fullName evidence="2">DUF5709 domain-containing protein</fullName>
    </recommendedName>
</protein>
<feature type="region of interest" description="Disordered" evidence="1">
    <location>
        <begin position="1"/>
        <end position="113"/>
    </location>
</feature>
<comment type="caution">
    <text evidence="3">The sequence shown here is derived from an EMBL/GenBank/DDBJ whole genome shotgun (WGS) entry which is preliminary data.</text>
</comment>
<keyword evidence="4" id="KW-1185">Reference proteome</keyword>
<evidence type="ECO:0000259" key="2">
    <source>
        <dbReference type="Pfam" id="PF18970"/>
    </source>
</evidence>
<accession>A0ABR5I8X0</accession>
<evidence type="ECO:0000256" key="1">
    <source>
        <dbReference type="SAM" id="MobiDB-lite"/>
    </source>
</evidence>
<feature type="domain" description="DUF5709" evidence="2">
    <location>
        <begin position="112"/>
        <end position="160"/>
    </location>
</feature>
<dbReference type="Proteomes" id="UP000037247">
    <property type="component" value="Unassembled WGS sequence"/>
</dbReference>
<dbReference type="InterPro" id="IPR043763">
    <property type="entry name" value="DUF5709"/>
</dbReference>
<proteinExistence type="predicted"/>
<feature type="compositionally biased region" description="Acidic residues" evidence="1">
    <location>
        <begin position="1"/>
        <end position="21"/>
    </location>
</feature>
<organism evidence="3 4">
    <name type="scientific">Gordonia jacobaea</name>
    <dbReference type="NCBI Taxonomy" id="122202"/>
    <lineage>
        <taxon>Bacteria</taxon>
        <taxon>Bacillati</taxon>
        <taxon>Actinomycetota</taxon>
        <taxon>Actinomycetes</taxon>
        <taxon>Mycobacteriales</taxon>
        <taxon>Gordoniaceae</taxon>
        <taxon>Gordonia</taxon>
    </lineage>
</organism>
<evidence type="ECO:0000313" key="3">
    <source>
        <dbReference type="EMBL" id="KNA89846.1"/>
    </source>
</evidence>
<dbReference type="EMBL" id="LDTZ01000022">
    <property type="protein sequence ID" value="KNA89846.1"/>
    <property type="molecule type" value="Genomic_DNA"/>
</dbReference>
<feature type="compositionally biased region" description="Basic and acidic residues" evidence="1">
    <location>
        <begin position="60"/>
        <end position="70"/>
    </location>
</feature>
<name>A0ABR5I8X0_9ACTN</name>
<sequence>MSDENESIIEGDSEYALDPDDQLQPQDSLDDRGVDDVLDEGYSPPDYEPKAAMRGLTASEMREGESLDEKLSEEEPDPWQKDDPIDEIERDEHPDWQAHESDSSPEFIEDDQVGDRRAGRLLAPDQGGVVDNEAEAVATDCGIDGAGASAEEAAVHVVDEGEDAADAEWEDEAEGR</sequence>